<reference evidence="3" key="1">
    <citation type="submission" date="2016-05" db="EMBL/GenBank/DDBJ databases">
        <authorList>
            <person name="Lavstsen T."/>
            <person name="Jespersen J.S."/>
        </authorList>
    </citation>
    <scope>NUCLEOTIDE SEQUENCE</scope>
    <source>
        <tissue evidence="3">Brain</tissue>
    </source>
</reference>
<dbReference type="InterPro" id="IPR043502">
    <property type="entry name" value="DNA/RNA_pol_sf"/>
</dbReference>
<dbReference type="PROSITE" id="PS50878">
    <property type="entry name" value="RT_POL"/>
    <property type="match status" value="1"/>
</dbReference>
<organism evidence="3">
    <name type="scientific">Nothobranchius kadleci</name>
    <name type="common">African annual killifish</name>
    <dbReference type="NCBI Taxonomy" id="1051664"/>
    <lineage>
        <taxon>Eukaryota</taxon>
        <taxon>Metazoa</taxon>
        <taxon>Chordata</taxon>
        <taxon>Craniata</taxon>
        <taxon>Vertebrata</taxon>
        <taxon>Euteleostomi</taxon>
        <taxon>Actinopterygii</taxon>
        <taxon>Neopterygii</taxon>
        <taxon>Teleostei</taxon>
        <taxon>Neoteleostei</taxon>
        <taxon>Acanthomorphata</taxon>
        <taxon>Ovalentaria</taxon>
        <taxon>Atherinomorphae</taxon>
        <taxon>Cyprinodontiformes</taxon>
        <taxon>Nothobranchiidae</taxon>
        <taxon>Nothobranchius</taxon>
    </lineage>
</organism>
<dbReference type="SUPFAM" id="SSF56672">
    <property type="entry name" value="DNA/RNA polymerases"/>
    <property type="match status" value="1"/>
</dbReference>
<gene>
    <name evidence="3" type="primary">CR392001.1</name>
</gene>
<keyword evidence="1" id="KW-1133">Transmembrane helix</keyword>
<evidence type="ECO:0000259" key="2">
    <source>
        <dbReference type="PROSITE" id="PS50878"/>
    </source>
</evidence>
<keyword evidence="1" id="KW-0472">Membrane</keyword>
<dbReference type="AlphaFoldDB" id="A0A1A8BSL2"/>
<protein>
    <recommendedName>
        <fullName evidence="2">Reverse transcriptase domain-containing protein</fullName>
    </recommendedName>
</protein>
<dbReference type="Pfam" id="PF09004">
    <property type="entry name" value="ALKBH8_N"/>
    <property type="match status" value="1"/>
</dbReference>
<evidence type="ECO:0000313" key="3">
    <source>
        <dbReference type="EMBL" id="SBP70184.1"/>
    </source>
</evidence>
<sequence length="302" mass="34828">MKAMERILKHHIIGCMHYRKGRSVDAKTFILDMVHRHLEIPNSSARLLFVDFSSAFNTLQPHILAGKLASLFHLDDQMILWILDFLTNRSQRVLVNNTLSDLLYTSTGTPQGCVLSPLLFILYTDDCRSIQPDSYMVKYADDTVLLSLHHGQVLQELVDWCDTACLELIVTKTKEMVVSFSNKQRALVTAASTIIHGQPVELVEEYKYLGTTFDHLLKFASNTEDILRKCQQRLYLLRKLNSFGVRKDILLTFYYSFIESIITFSIPCWFYSVSLQYRNRLQSTVKVCSRIIGLPLRNFTSQ</sequence>
<dbReference type="GO" id="GO:0016706">
    <property type="term" value="F:2-oxoglutarate-dependent dioxygenase activity"/>
    <property type="evidence" value="ECO:0007669"/>
    <property type="project" value="InterPro"/>
</dbReference>
<dbReference type="Pfam" id="PF00078">
    <property type="entry name" value="RVT_1"/>
    <property type="match status" value="1"/>
</dbReference>
<dbReference type="CDD" id="cd01650">
    <property type="entry name" value="RT_nLTR_like"/>
    <property type="match status" value="1"/>
</dbReference>
<dbReference type="GO" id="GO:0008168">
    <property type="term" value="F:methyltransferase activity"/>
    <property type="evidence" value="ECO:0007669"/>
    <property type="project" value="InterPro"/>
</dbReference>
<dbReference type="PANTHER" id="PTHR33332">
    <property type="entry name" value="REVERSE TRANSCRIPTASE DOMAIN-CONTAINING PROTEIN"/>
    <property type="match status" value="1"/>
</dbReference>
<proteinExistence type="predicted"/>
<feature type="domain" description="Reverse transcriptase" evidence="2">
    <location>
        <begin position="1"/>
        <end position="213"/>
    </location>
</feature>
<accession>A0A1A8BSL2</accession>
<dbReference type="InterPro" id="IPR015095">
    <property type="entry name" value="AlkB_hom8_N"/>
</dbReference>
<feature type="transmembrane region" description="Helical" evidence="1">
    <location>
        <begin position="249"/>
        <end position="272"/>
    </location>
</feature>
<name>A0A1A8BSL2_NOTKA</name>
<reference evidence="3" key="2">
    <citation type="submission" date="2016-06" db="EMBL/GenBank/DDBJ databases">
        <title>The genome of a short-lived fish provides insights into sex chromosome evolution and the genetic control of aging.</title>
        <authorList>
            <person name="Reichwald K."/>
            <person name="Felder M."/>
            <person name="Petzold A."/>
            <person name="Koch P."/>
            <person name="Groth M."/>
            <person name="Platzer M."/>
        </authorList>
    </citation>
    <scope>NUCLEOTIDE SEQUENCE</scope>
    <source>
        <tissue evidence="3">Brain</tissue>
    </source>
</reference>
<dbReference type="EMBL" id="HADZ01006243">
    <property type="protein sequence ID" value="SBP70184.1"/>
    <property type="molecule type" value="Transcribed_RNA"/>
</dbReference>
<dbReference type="InterPro" id="IPR000477">
    <property type="entry name" value="RT_dom"/>
</dbReference>
<evidence type="ECO:0000256" key="1">
    <source>
        <dbReference type="SAM" id="Phobius"/>
    </source>
</evidence>
<keyword evidence="1" id="KW-0812">Transmembrane</keyword>